<evidence type="ECO:0000256" key="5">
    <source>
        <dbReference type="RuleBase" id="RU362066"/>
    </source>
</evidence>
<evidence type="ECO:0000256" key="3">
    <source>
        <dbReference type="ARBA" id="ARBA00023054"/>
    </source>
</evidence>
<dbReference type="EMBL" id="SMCS01000004">
    <property type="protein sequence ID" value="TCV94146.1"/>
    <property type="molecule type" value="Genomic_DNA"/>
</dbReference>
<evidence type="ECO:0000256" key="4">
    <source>
        <dbReference type="ARBA" id="ARBA00023143"/>
    </source>
</evidence>
<evidence type="ECO:0000259" key="7">
    <source>
        <dbReference type="Pfam" id="PF07195"/>
    </source>
</evidence>
<sequence length="457" mass="46807">MATTIGSSSIDVNSIVTNLVNNKRAAQDKKIAADTQTTNTQVSALGNFTSQLTALQSAIKSLTDGTAFKTQTTSLSTDGDKYLSATASTTSVSGSYSIAVTQLATAQKTTSAAYASGTAAVGTGSLTISVGNKSMNLTLDSTNNTLQNVRDAINKSSTNPGVTATIVTGSDGAHLVLTSALTGDANKFSVTSSGGDGGLAALNFDPATGNPTTKAQDAKFAIDGLAATSPTNTVSSAIDGISLTLSKVTDAASPVTVTVSTDLSAAKTAINNLVTSYNSFIGMYKTLTKYDQVNNQAGALLGDATITTVKSQLSGILGTTLTGAQAVDGIGSLSDLGISLQVDGTLKLDSSKLQTALDKNPRQVQNLFTGDNGIATKIDKSITSWTGSSGIFATRTLNLNAKLKDLTKQTTDLDSQMSAYATRLTKQYSALDAMMTKLAGTTDFLTQQFNSLTKSSN</sequence>
<name>A0A4R3YP93_9GAMM</name>
<proteinExistence type="inferred from homology"/>
<dbReference type="InterPro" id="IPR003481">
    <property type="entry name" value="FliD_N"/>
</dbReference>
<evidence type="ECO:0000313" key="9">
    <source>
        <dbReference type="Proteomes" id="UP000295645"/>
    </source>
</evidence>
<dbReference type="Pfam" id="PF07196">
    <property type="entry name" value="Flagellin_IN"/>
    <property type="match status" value="1"/>
</dbReference>
<evidence type="ECO:0000313" key="8">
    <source>
        <dbReference type="EMBL" id="TCV94146.1"/>
    </source>
</evidence>
<dbReference type="RefSeq" id="WP_243649255.1">
    <property type="nucleotide sequence ID" value="NZ_SMCS01000004.1"/>
</dbReference>
<comment type="function">
    <text evidence="5">Required for morphogenesis and for the elongation of the flagellar filament by facilitating polymerization of the flagellin monomers at the tip of growing filament. Forms a capping structure, which prevents flagellin subunits (transported through the central channel of the flagellum) from leaking out without polymerization at the distal end.</text>
</comment>
<keyword evidence="8" id="KW-0966">Cell projection</keyword>
<feature type="domain" description="Flagellar hook-associated protein 2 N-terminal" evidence="6">
    <location>
        <begin position="8"/>
        <end position="107"/>
    </location>
</feature>
<comment type="subunit">
    <text evidence="2 5">Homopentamer.</text>
</comment>
<evidence type="ECO:0000256" key="1">
    <source>
        <dbReference type="ARBA" id="ARBA00009764"/>
    </source>
</evidence>
<keyword evidence="3" id="KW-0175">Coiled coil</keyword>
<comment type="caution">
    <text evidence="8">The sequence shown here is derived from an EMBL/GenBank/DDBJ whole genome shotgun (WGS) entry which is preliminary data.</text>
</comment>
<accession>A0A4R3YP93</accession>
<dbReference type="Pfam" id="PF07195">
    <property type="entry name" value="FliD_C"/>
    <property type="match status" value="1"/>
</dbReference>
<keyword evidence="5" id="KW-0964">Secreted</keyword>
<organism evidence="8 9">
    <name type="scientific">Luteibacter rhizovicinus</name>
    <dbReference type="NCBI Taxonomy" id="242606"/>
    <lineage>
        <taxon>Bacteria</taxon>
        <taxon>Pseudomonadati</taxon>
        <taxon>Pseudomonadota</taxon>
        <taxon>Gammaproteobacteria</taxon>
        <taxon>Lysobacterales</taxon>
        <taxon>Rhodanobacteraceae</taxon>
        <taxon>Luteibacter</taxon>
    </lineage>
</organism>
<dbReference type="GO" id="GO:0007155">
    <property type="term" value="P:cell adhesion"/>
    <property type="evidence" value="ECO:0007669"/>
    <property type="project" value="InterPro"/>
</dbReference>
<comment type="similarity">
    <text evidence="1 5">Belongs to the FliD family.</text>
</comment>
<dbReference type="GO" id="GO:0009424">
    <property type="term" value="C:bacterial-type flagellum hook"/>
    <property type="evidence" value="ECO:0007669"/>
    <property type="project" value="UniProtKB-UniRule"/>
</dbReference>
<gene>
    <name evidence="8" type="ORF">EC912_104344</name>
</gene>
<reference evidence="8 9" key="1">
    <citation type="submission" date="2019-03" db="EMBL/GenBank/DDBJ databases">
        <title>Above-ground endophytic microbial communities from plants in different locations in the United States.</title>
        <authorList>
            <person name="Frank C."/>
        </authorList>
    </citation>
    <scope>NUCLEOTIDE SEQUENCE [LARGE SCALE GENOMIC DNA]</scope>
    <source>
        <strain evidence="8 9">LP_13_YM</strain>
    </source>
</reference>
<dbReference type="InterPro" id="IPR040026">
    <property type="entry name" value="FliD"/>
</dbReference>
<dbReference type="GO" id="GO:0071973">
    <property type="term" value="P:bacterial-type flagellum-dependent cell motility"/>
    <property type="evidence" value="ECO:0007669"/>
    <property type="project" value="TreeGrafter"/>
</dbReference>
<dbReference type="PANTHER" id="PTHR30288">
    <property type="entry name" value="FLAGELLAR CAP/ASSEMBLY PROTEIN FLID"/>
    <property type="match status" value="1"/>
</dbReference>
<dbReference type="Pfam" id="PF02465">
    <property type="entry name" value="FliD_N"/>
    <property type="match status" value="1"/>
</dbReference>
<dbReference type="InterPro" id="IPR010810">
    <property type="entry name" value="Flagellin_hook_IN_motif"/>
</dbReference>
<dbReference type="PANTHER" id="PTHR30288:SF0">
    <property type="entry name" value="FLAGELLAR HOOK-ASSOCIATED PROTEIN 2"/>
    <property type="match status" value="1"/>
</dbReference>
<dbReference type="GO" id="GO:0005576">
    <property type="term" value="C:extracellular region"/>
    <property type="evidence" value="ECO:0007669"/>
    <property type="project" value="UniProtKB-SubCell"/>
</dbReference>
<dbReference type="GO" id="GO:0009421">
    <property type="term" value="C:bacterial-type flagellum filament cap"/>
    <property type="evidence" value="ECO:0007669"/>
    <property type="project" value="InterPro"/>
</dbReference>
<keyword evidence="4 5" id="KW-0975">Bacterial flagellum</keyword>
<dbReference type="AlphaFoldDB" id="A0A4R3YP93"/>
<evidence type="ECO:0000259" key="6">
    <source>
        <dbReference type="Pfam" id="PF02465"/>
    </source>
</evidence>
<feature type="domain" description="Flagellar hook-associated protein 2 C-terminal" evidence="7">
    <location>
        <begin position="215"/>
        <end position="438"/>
    </location>
</feature>
<keyword evidence="8" id="KW-0969">Cilium</keyword>
<protein>
    <recommendedName>
        <fullName evidence="5">Flagellar hook-associated protein 2</fullName>
        <shortName evidence="5">HAP2</shortName>
    </recommendedName>
    <alternativeName>
        <fullName evidence="5">Flagellar cap protein</fullName>
    </alternativeName>
</protein>
<comment type="subcellular location">
    <subcellularLocation>
        <location evidence="5">Secreted</location>
    </subcellularLocation>
    <subcellularLocation>
        <location evidence="5">Bacterial flagellum</location>
    </subcellularLocation>
</comment>
<evidence type="ECO:0000256" key="2">
    <source>
        <dbReference type="ARBA" id="ARBA00011255"/>
    </source>
</evidence>
<keyword evidence="8" id="KW-0282">Flagellum</keyword>
<keyword evidence="9" id="KW-1185">Reference proteome</keyword>
<dbReference type="Proteomes" id="UP000295645">
    <property type="component" value="Unassembled WGS sequence"/>
</dbReference>
<dbReference type="InterPro" id="IPR010809">
    <property type="entry name" value="FliD_C"/>
</dbReference>